<dbReference type="RefSeq" id="WP_176623413.1">
    <property type="nucleotide sequence ID" value="NZ_JABXXQ010000108.1"/>
</dbReference>
<feature type="chain" id="PRO_5036241503" evidence="1">
    <location>
        <begin position="35"/>
        <end position="455"/>
    </location>
</feature>
<accession>A0A850NVY0</accession>
<feature type="signal peptide" evidence="1">
    <location>
        <begin position="1"/>
        <end position="34"/>
    </location>
</feature>
<comment type="caution">
    <text evidence="3">The sequence shown here is derived from an EMBL/GenBank/DDBJ whole genome shotgun (WGS) entry which is preliminary data.</text>
</comment>
<evidence type="ECO:0000313" key="5">
    <source>
        <dbReference type="Proteomes" id="UP000565205"/>
    </source>
</evidence>
<gene>
    <name evidence="2" type="ORF">FHR90_002488</name>
    <name evidence="3" type="ORF">HUK83_07290</name>
</gene>
<evidence type="ECO:0000313" key="3">
    <source>
        <dbReference type="EMBL" id="NVN30137.1"/>
    </source>
</evidence>
<sequence>MKRRSARPHFLRLSTPLFVCGAAVGLLAPHPARAQVINQYFPALGSGVGGWDKDLTRQQALAAYQPPGLSLGGFQLDGEAGEAVGFDSNVDGLPGGARSAMIDTSGSLDLHSRWSRHQLNAAFTVDDTRFPSRSAQDRTTWTAQAGGIVDFGHDRLGLSYSHLSLVQMPTDLGAAASRERIPYQVDQGALSYTLTTHTRWTLIPGVDLRHYSFSDTDLPVNPVTRGGGALLNDQSYRDRLVGQESLAARYDLTDTNALVVVARGTQIRYDHDLPGIPGRDSNGFAVLAGIDLHGRGAFEGRALVGYQERDFTQSAYATIRAPIAQVELAWLPTRLTTVSANITNGIEDGAFESVVGFTATTATLRVQHEYARNITLGAHVDVQKGSYPATPAVLAGTVLTQPRTDQKSYGGGIDMTWLINRHLRLDAAYTAANQNAIDTTRFTTHTVLIRLRCLL</sequence>
<evidence type="ECO:0000256" key="1">
    <source>
        <dbReference type="SAM" id="SignalP"/>
    </source>
</evidence>
<evidence type="ECO:0000313" key="2">
    <source>
        <dbReference type="EMBL" id="MBB3174643.1"/>
    </source>
</evidence>
<dbReference type="AlphaFoldDB" id="A0A850NVY0"/>
<proteinExistence type="predicted"/>
<dbReference type="InterPro" id="IPR018759">
    <property type="entry name" value="BBP2_2"/>
</dbReference>
<dbReference type="Proteomes" id="UP000565205">
    <property type="component" value="Unassembled WGS sequence"/>
</dbReference>
<dbReference type="Proteomes" id="UP000557688">
    <property type="component" value="Unassembled WGS sequence"/>
</dbReference>
<name>A0A850NVY0_9PROT</name>
<dbReference type="EMBL" id="JACHXV010000009">
    <property type="protein sequence ID" value="MBB3174643.1"/>
    <property type="molecule type" value="Genomic_DNA"/>
</dbReference>
<keyword evidence="1" id="KW-0732">Signal</keyword>
<protein>
    <submittedName>
        <fullName evidence="3">Outer membrane beta-barrel protein</fullName>
    </submittedName>
</protein>
<reference evidence="3 5" key="1">
    <citation type="submission" date="2020-06" db="EMBL/GenBank/DDBJ databases">
        <title>Description of novel acetic acid bacteria.</title>
        <authorList>
            <person name="Sombolestani A."/>
        </authorList>
    </citation>
    <scope>NUCLEOTIDE SEQUENCE [LARGE SCALE GENOMIC DNA]</scope>
    <source>
        <strain evidence="3 5">LMG 26838</strain>
    </source>
</reference>
<keyword evidence="4" id="KW-1185">Reference proteome</keyword>
<organism evidence="3 5">
    <name type="scientific">Endobacter medicaginis</name>
    <dbReference type="NCBI Taxonomy" id="1181271"/>
    <lineage>
        <taxon>Bacteria</taxon>
        <taxon>Pseudomonadati</taxon>
        <taxon>Pseudomonadota</taxon>
        <taxon>Alphaproteobacteria</taxon>
        <taxon>Acetobacterales</taxon>
        <taxon>Acetobacteraceae</taxon>
        <taxon>Endobacter</taxon>
    </lineage>
</organism>
<evidence type="ECO:0000313" key="4">
    <source>
        <dbReference type="Proteomes" id="UP000557688"/>
    </source>
</evidence>
<dbReference type="Pfam" id="PF10082">
    <property type="entry name" value="BBP2_2"/>
    <property type="match status" value="1"/>
</dbReference>
<dbReference type="SUPFAM" id="SSF56935">
    <property type="entry name" value="Porins"/>
    <property type="match status" value="1"/>
</dbReference>
<reference evidence="2 4" key="2">
    <citation type="submission" date="2020-08" db="EMBL/GenBank/DDBJ databases">
        <title>Genomic Encyclopedia of Type Strains, Phase III (KMG-III): the genomes of soil and plant-associated and newly described type strains.</title>
        <authorList>
            <person name="Whitman W."/>
        </authorList>
    </citation>
    <scope>NUCLEOTIDE SEQUENCE [LARGE SCALE GENOMIC DNA]</scope>
    <source>
        <strain evidence="2 4">CECT 8088</strain>
    </source>
</reference>
<dbReference type="EMBL" id="JABXXQ010000108">
    <property type="protein sequence ID" value="NVN30137.1"/>
    <property type="molecule type" value="Genomic_DNA"/>
</dbReference>